<dbReference type="SUPFAM" id="SSF53901">
    <property type="entry name" value="Thiolase-like"/>
    <property type="match status" value="1"/>
</dbReference>
<comment type="caution">
    <text evidence="1">The sequence shown here is derived from an EMBL/GenBank/DDBJ whole genome shotgun (WGS) entry which is preliminary data.</text>
</comment>
<dbReference type="EMBL" id="WHJG01000051">
    <property type="protein sequence ID" value="NHZ83390.1"/>
    <property type="molecule type" value="Genomic_DNA"/>
</dbReference>
<keyword evidence="2" id="KW-1185">Reference proteome</keyword>
<name>A0ABX0NJN6_9BURK</name>
<protein>
    <recommendedName>
        <fullName evidence="3">Beta-ketoacyl synthase N-terminal domain-containing protein</fullName>
    </recommendedName>
</protein>
<dbReference type="InterPro" id="IPR016039">
    <property type="entry name" value="Thiolase-like"/>
</dbReference>
<evidence type="ECO:0000313" key="1">
    <source>
        <dbReference type="EMBL" id="NHZ83390.1"/>
    </source>
</evidence>
<organism evidence="1 2">
    <name type="scientific">Massilia frigida</name>
    <dbReference type="NCBI Taxonomy" id="2609281"/>
    <lineage>
        <taxon>Bacteria</taxon>
        <taxon>Pseudomonadati</taxon>
        <taxon>Pseudomonadota</taxon>
        <taxon>Betaproteobacteria</taxon>
        <taxon>Burkholderiales</taxon>
        <taxon>Oxalobacteraceae</taxon>
        <taxon>Telluria group</taxon>
        <taxon>Massilia</taxon>
    </lineage>
</organism>
<dbReference type="Proteomes" id="UP000621455">
    <property type="component" value="Unassembled WGS sequence"/>
</dbReference>
<dbReference type="RefSeq" id="WP_167093052.1">
    <property type="nucleotide sequence ID" value="NZ_WHJG01000051.1"/>
</dbReference>
<evidence type="ECO:0000313" key="2">
    <source>
        <dbReference type="Proteomes" id="UP000621455"/>
    </source>
</evidence>
<proteinExistence type="predicted"/>
<accession>A0ABX0NJN6</accession>
<reference evidence="1 2" key="1">
    <citation type="submission" date="2019-10" db="EMBL/GenBank/DDBJ databases">
        <title>Taxonomy of Antarctic Massilia spp.: description of Massilia rubra sp. nov., Massilia aquatica sp. nov., Massilia mucilaginosa sp. nov., Massilia frigida sp. nov. isolated from streams, lakes and regoliths.</title>
        <authorList>
            <person name="Holochova P."/>
            <person name="Sedlacek I."/>
            <person name="Kralova S."/>
            <person name="Maslanova I."/>
            <person name="Busse H.-J."/>
            <person name="Stankova E."/>
            <person name="Vrbovska V."/>
            <person name="Kovarovic V."/>
            <person name="Bartak M."/>
            <person name="Svec P."/>
            <person name="Pantucek R."/>
        </authorList>
    </citation>
    <scope>NUCLEOTIDE SEQUENCE [LARGE SCALE GENOMIC DNA]</scope>
    <source>
        <strain evidence="1 2">CCM 8695</strain>
    </source>
</reference>
<gene>
    <name evidence="1" type="ORF">F2P44_29605</name>
</gene>
<sequence>MKTLQIAISCAGLVTSVGLDTNSTCAALRCRLNNFVELDDIDYDAEPLVGAPVLMADFDQSGIAKLAAMAASAIAQTLGAQPGRNLIDIPLLLCVAEPGRAGRLVDLDSALFGALANHFSHGFHAESAIIAAGKSAVALALTRASRMLSGSSYPAVMIVAADTFLNYGTVAANLASDRMMATEVRAGFIPGEAAGALLVTRSDIQADVELVVFALASTTEEATFAADLPLRANGLAAAIKSAAKKADAHPDDLAICLSDVSGEDYYFEELALAQARARIEALLWLPAESVGETGSVIGCIQIAWLLDAKRQFYLPGNTALLLTSDDDGRRTASILAFQYSKAYTAASLAQDPINDLINEGVANVT</sequence>
<evidence type="ECO:0008006" key="3">
    <source>
        <dbReference type="Google" id="ProtNLM"/>
    </source>
</evidence>